<dbReference type="InterPro" id="IPR029030">
    <property type="entry name" value="Caspase-like_dom_sf"/>
</dbReference>
<feature type="domain" description="Peptidase C14 caspase" evidence="1">
    <location>
        <begin position="43"/>
        <end position="323"/>
    </location>
</feature>
<name>A0A850SXU4_9BACT</name>
<sequence length="585" mass="64200">MKIIPWTGGRMLNTASRKTNWLMGVCIGLVLCLAIVFPAWAAHHALLIGVSEYPGLPPRSQLEGPVYDVAALKKLLVAELGFDPGNIVSLTDSQATKDRILSALDNLNKTTSPDDFVFIYFSGHGTSPQDKEFQKMNIDDMGTPYTGAVLPFDFSIKGSADQIMDRLIIGRRDIRPHIERLDKDRRIFGVFDACYSENAFRSLDMAKTRHVTIPWTDAKKNIGASLIDETPSDSKEKPVSASAPNPYKNTVFLSASSKGEPANDMSSKYIPQRYTTFDGNAHGALTNALLIGLSGTADLDGNGRITYRELHKSVRLKVAQDFSHTPRLLVPKDQHTMKDNTVFQAKRGGQVRPEPLSLGDQLKVAAMGKATRFTSAVTDLPGVKLGTENDFDLMIKSASAGAGNNSDTEKFELYLGNGGLLAELPASKVLERIKAQVRVKKLLEIQWPNSGSNVFLEILGKQGILFEGDSLGFSIETQSDAYILLINIDHAGNINVVYPYDTSETAIVKKGQGLHMPGVCRVTGEFLGTEYLKVFAFPTLPPEIPTLMGESFSPEDPLFNTLLTMLNQQKNGVTTTRMLKTERRQ</sequence>
<dbReference type="PANTHER" id="PTHR48104:SF30">
    <property type="entry name" value="METACASPASE-1"/>
    <property type="match status" value="1"/>
</dbReference>
<dbReference type="GO" id="GO:0006508">
    <property type="term" value="P:proteolysis"/>
    <property type="evidence" value="ECO:0007669"/>
    <property type="project" value="InterPro"/>
</dbReference>
<reference evidence="3 4" key="1">
    <citation type="submission" date="2020-06" db="EMBL/GenBank/DDBJ databases">
        <title>High-quality draft genome of sulfate reducer Desulfobacter latus type strain AcrS2 isolated from marine sediment.</title>
        <authorList>
            <person name="Hoppe M."/>
            <person name="Larsen C.K."/>
            <person name="Marshall I.P.G."/>
            <person name="Schramm A."/>
            <person name="Marietou A.G."/>
        </authorList>
    </citation>
    <scope>NUCLEOTIDE SEQUENCE [LARGE SCALE GENOMIC DNA]</scope>
    <source>
        <strain evidence="3 4">AcRS2</strain>
    </source>
</reference>
<evidence type="ECO:0000259" key="2">
    <source>
        <dbReference type="Pfam" id="PF14326"/>
    </source>
</evidence>
<comment type="caution">
    <text evidence="3">The sequence shown here is derived from an EMBL/GenBank/DDBJ whole genome shotgun (WGS) entry which is preliminary data.</text>
</comment>
<dbReference type="PANTHER" id="PTHR48104">
    <property type="entry name" value="METACASPASE-4"/>
    <property type="match status" value="1"/>
</dbReference>
<dbReference type="SUPFAM" id="SSF52129">
    <property type="entry name" value="Caspase-like"/>
    <property type="match status" value="1"/>
</dbReference>
<organism evidence="3 4">
    <name type="scientific">Desulfobacter latus</name>
    <dbReference type="NCBI Taxonomy" id="2292"/>
    <lineage>
        <taxon>Bacteria</taxon>
        <taxon>Pseudomonadati</taxon>
        <taxon>Thermodesulfobacteriota</taxon>
        <taxon>Desulfobacteria</taxon>
        <taxon>Desulfobacterales</taxon>
        <taxon>Desulfobacteraceae</taxon>
        <taxon>Desulfobacter</taxon>
    </lineage>
</organism>
<dbReference type="EMBL" id="JACADJ010000054">
    <property type="protein sequence ID" value="NWH05989.1"/>
    <property type="molecule type" value="Genomic_DNA"/>
</dbReference>
<dbReference type="InterPro" id="IPR018247">
    <property type="entry name" value="EF_Hand_1_Ca_BS"/>
</dbReference>
<dbReference type="GO" id="GO:0005737">
    <property type="term" value="C:cytoplasm"/>
    <property type="evidence" value="ECO:0007669"/>
    <property type="project" value="TreeGrafter"/>
</dbReference>
<dbReference type="Gene3D" id="3.40.50.1460">
    <property type="match status" value="1"/>
</dbReference>
<evidence type="ECO:0000313" key="3">
    <source>
        <dbReference type="EMBL" id="NWH05989.1"/>
    </source>
</evidence>
<dbReference type="GO" id="GO:0004197">
    <property type="term" value="F:cysteine-type endopeptidase activity"/>
    <property type="evidence" value="ECO:0007669"/>
    <property type="project" value="InterPro"/>
</dbReference>
<protein>
    <submittedName>
        <fullName evidence="3">Caspase family protein</fullName>
    </submittedName>
</protein>
<evidence type="ECO:0000313" key="4">
    <source>
        <dbReference type="Proteomes" id="UP000553343"/>
    </source>
</evidence>
<dbReference type="AlphaFoldDB" id="A0A850SXU4"/>
<gene>
    <name evidence="3" type="ORF">HXW94_13495</name>
</gene>
<proteinExistence type="predicted"/>
<evidence type="ECO:0000259" key="1">
    <source>
        <dbReference type="Pfam" id="PF00656"/>
    </source>
</evidence>
<dbReference type="Pfam" id="PF00656">
    <property type="entry name" value="Peptidase_C14"/>
    <property type="match status" value="1"/>
</dbReference>
<dbReference type="PROSITE" id="PS00018">
    <property type="entry name" value="EF_HAND_1"/>
    <property type="match status" value="1"/>
</dbReference>
<dbReference type="InterPro" id="IPR050452">
    <property type="entry name" value="Metacaspase"/>
</dbReference>
<keyword evidence="4" id="KW-1185">Reference proteome</keyword>
<dbReference type="InterPro" id="IPR011600">
    <property type="entry name" value="Pept_C14_caspase"/>
</dbReference>
<dbReference type="Pfam" id="PF14326">
    <property type="entry name" value="DUF4384"/>
    <property type="match status" value="1"/>
</dbReference>
<feature type="domain" description="DUF4384" evidence="2">
    <location>
        <begin position="467"/>
        <end position="518"/>
    </location>
</feature>
<dbReference type="InterPro" id="IPR025493">
    <property type="entry name" value="DUF4384"/>
</dbReference>
<dbReference type="RefSeq" id="WP_178367444.1">
    <property type="nucleotide sequence ID" value="NZ_JACADJ010000054.1"/>
</dbReference>
<accession>A0A850SXU4</accession>
<dbReference type="Proteomes" id="UP000553343">
    <property type="component" value="Unassembled WGS sequence"/>
</dbReference>